<evidence type="ECO:0000313" key="2">
    <source>
        <dbReference type="EMBL" id="KAK2105467.1"/>
    </source>
</evidence>
<sequence length="112" mass="12077">MVRAPYSPSGHHPPSSCTPTQQGSPRRSQQTKTQLAEESLETERRDSGEIGHGTEVKTDGASEKRRLGISADLQRQSHHRSRGKDLGMHCRDGGEGPGPLPNPQAVDDALMG</sequence>
<evidence type="ECO:0000313" key="3">
    <source>
        <dbReference type="Proteomes" id="UP001266305"/>
    </source>
</evidence>
<feature type="compositionally biased region" description="Polar residues" evidence="1">
    <location>
        <begin position="17"/>
        <end position="36"/>
    </location>
</feature>
<proteinExistence type="predicted"/>
<reference evidence="2 3" key="1">
    <citation type="submission" date="2023-05" db="EMBL/GenBank/DDBJ databases">
        <title>B98-5 Cell Line De Novo Hybrid Assembly: An Optical Mapping Approach.</title>
        <authorList>
            <person name="Kananen K."/>
            <person name="Auerbach J.A."/>
            <person name="Kautto E."/>
            <person name="Blachly J.S."/>
        </authorList>
    </citation>
    <scope>NUCLEOTIDE SEQUENCE [LARGE SCALE GENOMIC DNA]</scope>
    <source>
        <strain evidence="2">B95-8</strain>
        <tissue evidence="2">Cell line</tissue>
    </source>
</reference>
<accession>A0ABQ9V7X7</accession>
<organism evidence="2 3">
    <name type="scientific">Saguinus oedipus</name>
    <name type="common">Cotton-top tamarin</name>
    <name type="synonym">Oedipomidas oedipus</name>
    <dbReference type="NCBI Taxonomy" id="9490"/>
    <lineage>
        <taxon>Eukaryota</taxon>
        <taxon>Metazoa</taxon>
        <taxon>Chordata</taxon>
        <taxon>Craniata</taxon>
        <taxon>Vertebrata</taxon>
        <taxon>Euteleostomi</taxon>
        <taxon>Mammalia</taxon>
        <taxon>Eutheria</taxon>
        <taxon>Euarchontoglires</taxon>
        <taxon>Primates</taxon>
        <taxon>Haplorrhini</taxon>
        <taxon>Platyrrhini</taxon>
        <taxon>Cebidae</taxon>
        <taxon>Callitrichinae</taxon>
        <taxon>Saguinus</taxon>
    </lineage>
</organism>
<evidence type="ECO:0000256" key="1">
    <source>
        <dbReference type="SAM" id="MobiDB-lite"/>
    </source>
</evidence>
<feature type="compositionally biased region" description="Low complexity" evidence="1">
    <location>
        <begin position="1"/>
        <end position="15"/>
    </location>
</feature>
<keyword evidence="3" id="KW-1185">Reference proteome</keyword>
<gene>
    <name evidence="2" type="ORF">P7K49_014981</name>
</gene>
<feature type="compositionally biased region" description="Basic and acidic residues" evidence="1">
    <location>
        <begin position="83"/>
        <end position="94"/>
    </location>
</feature>
<protein>
    <submittedName>
        <fullName evidence="2">Uncharacterized protein</fullName>
    </submittedName>
</protein>
<dbReference type="Proteomes" id="UP001266305">
    <property type="component" value="Unassembled WGS sequence"/>
</dbReference>
<dbReference type="EMBL" id="JASSZA010000007">
    <property type="protein sequence ID" value="KAK2105467.1"/>
    <property type="molecule type" value="Genomic_DNA"/>
</dbReference>
<name>A0ABQ9V7X7_SAGOE</name>
<feature type="compositionally biased region" description="Basic and acidic residues" evidence="1">
    <location>
        <begin position="41"/>
        <end position="66"/>
    </location>
</feature>
<feature type="region of interest" description="Disordered" evidence="1">
    <location>
        <begin position="1"/>
        <end position="112"/>
    </location>
</feature>
<comment type="caution">
    <text evidence="2">The sequence shown here is derived from an EMBL/GenBank/DDBJ whole genome shotgun (WGS) entry which is preliminary data.</text>
</comment>